<organism evidence="2 3">
    <name type="scientific">Rhodovastum atsumiense</name>
    <dbReference type="NCBI Taxonomy" id="504468"/>
    <lineage>
        <taxon>Bacteria</taxon>
        <taxon>Pseudomonadati</taxon>
        <taxon>Pseudomonadota</taxon>
        <taxon>Alphaproteobacteria</taxon>
        <taxon>Acetobacterales</taxon>
        <taxon>Acetobacteraceae</taxon>
        <taxon>Rhodovastum</taxon>
    </lineage>
</organism>
<keyword evidence="1" id="KW-1133">Transmembrane helix</keyword>
<accession>A0A5M6IXN5</accession>
<evidence type="ECO:0000313" key="3">
    <source>
        <dbReference type="Proteomes" id="UP000325255"/>
    </source>
</evidence>
<protein>
    <submittedName>
        <fullName evidence="2">Uncharacterized protein</fullName>
    </submittedName>
</protein>
<dbReference type="AlphaFoldDB" id="A0A5M6IXN5"/>
<evidence type="ECO:0000256" key="1">
    <source>
        <dbReference type="SAM" id="Phobius"/>
    </source>
</evidence>
<sequence>MLRLAEIGLFLVPFALYAAWRLLGARASAALVWGTVLAVGLLAGVTVWYGLERSLPAGVQYVPAEIHDGTIVQGHGR</sequence>
<feature type="transmembrane region" description="Helical" evidence="1">
    <location>
        <begin position="30"/>
        <end position="51"/>
    </location>
</feature>
<feature type="transmembrane region" description="Helical" evidence="1">
    <location>
        <begin position="7"/>
        <end position="24"/>
    </location>
</feature>
<evidence type="ECO:0000313" key="2">
    <source>
        <dbReference type="EMBL" id="KAA5613052.1"/>
    </source>
</evidence>
<reference evidence="2 3" key="1">
    <citation type="submission" date="2019-09" db="EMBL/GenBank/DDBJ databases">
        <title>Genome sequence of Rhodovastum atsumiense, a diverse member of the Acetobacteraceae family of non-sulfur purple photosynthetic bacteria.</title>
        <authorList>
            <person name="Meyer T."/>
            <person name="Kyndt J."/>
        </authorList>
    </citation>
    <scope>NUCLEOTIDE SEQUENCE [LARGE SCALE GENOMIC DNA]</scope>
    <source>
        <strain evidence="2 3">DSM 21279</strain>
    </source>
</reference>
<comment type="caution">
    <text evidence="2">The sequence shown here is derived from an EMBL/GenBank/DDBJ whole genome shotgun (WGS) entry which is preliminary data.</text>
</comment>
<proteinExistence type="predicted"/>
<keyword evidence="1" id="KW-0812">Transmembrane</keyword>
<name>A0A5M6IXN5_9PROT</name>
<keyword evidence="3" id="KW-1185">Reference proteome</keyword>
<dbReference type="EMBL" id="VWPK01000008">
    <property type="protein sequence ID" value="KAA5613052.1"/>
    <property type="molecule type" value="Genomic_DNA"/>
</dbReference>
<dbReference type="RefSeq" id="WP_150039956.1">
    <property type="nucleotide sequence ID" value="NZ_OW485601.1"/>
</dbReference>
<keyword evidence="1" id="KW-0472">Membrane</keyword>
<dbReference type="Proteomes" id="UP000325255">
    <property type="component" value="Unassembled WGS sequence"/>
</dbReference>
<dbReference type="InterPro" id="IPR046093">
    <property type="entry name" value="DUF6111"/>
</dbReference>
<gene>
    <name evidence="2" type="ORF">F1189_06755</name>
</gene>
<dbReference type="Pfam" id="PF19606">
    <property type="entry name" value="DUF6111"/>
    <property type="match status" value="1"/>
</dbReference>